<dbReference type="STRING" id="1676925.ENSPKIP00000010432"/>
<evidence type="ECO:0000256" key="2">
    <source>
        <dbReference type="ARBA" id="ARBA00022552"/>
    </source>
</evidence>
<evidence type="ECO:0000256" key="6">
    <source>
        <dbReference type="PIRNR" id="PIRNR023803"/>
    </source>
</evidence>
<sequence length="190" mass="21800">AHLVRISYPGRLRDSTPILKCISPCLQLLPLSRYLLCEIGVSEPASLQLLDERAVYTAVKAAVCRAHGDYGAALSSISFAVKYVNAHTGVVFLRCRKRYYRLIWSALAFITSLDSRGKKIPCFFNCLHVGGTIRTCQKFLIRYNTEQLHRMLPRCRNEAERLEVQKAVRSCSLKCTRREEEEEDEWDEDK</sequence>
<dbReference type="Proteomes" id="UP000261540">
    <property type="component" value="Unplaced"/>
</dbReference>
<dbReference type="GeneTree" id="ENSGT00390000012331"/>
<accession>A0A3B3QUZ3</accession>
<keyword evidence="8" id="KW-1185">Reference proteome</keyword>
<comment type="function">
    <text evidence="6">Component of ribonuclease P, a protein complex that generates mature tRNA molecules by cleaving their 5'-ends.</text>
</comment>
<evidence type="ECO:0000256" key="3">
    <source>
        <dbReference type="ARBA" id="ARBA00022694"/>
    </source>
</evidence>
<dbReference type="PANTHER" id="PTHR48414">
    <property type="entry name" value="POP5 HOMOLOG, RIBONUCLEASE P_MRP SUBUNIT"/>
    <property type="match status" value="1"/>
</dbReference>
<dbReference type="GO" id="GO:0006364">
    <property type="term" value="P:rRNA processing"/>
    <property type="evidence" value="ECO:0007669"/>
    <property type="project" value="UniProtKB-KW"/>
</dbReference>
<dbReference type="Ensembl" id="ENSPKIT00000034564.1">
    <property type="protein sequence ID" value="ENSPKIP00000010432.1"/>
    <property type="gene ID" value="ENSPKIG00000025154.1"/>
</dbReference>
<dbReference type="GO" id="GO:0001682">
    <property type="term" value="P:tRNA 5'-leader removal"/>
    <property type="evidence" value="ECO:0007669"/>
    <property type="project" value="InterPro"/>
</dbReference>
<evidence type="ECO:0000256" key="5">
    <source>
        <dbReference type="ARBA" id="ARBA00044198"/>
    </source>
</evidence>
<keyword evidence="3 6" id="KW-0819">tRNA processing</keyword>
<dbReference type="PANTHER" id="PTHR48414:SF1">
    <property type="entry name" value="POP5 HOMOLOG, RIBONUCLEASE P_MRP SUBUNIT"/>
    <property type="match status" value="1"/>
</dbReference>
<dbReference type="Gene3D" id="3.30.70.3250">
    <property type="entry name" value="Ribonuclease P, Pop5 subunit"/>
    <property type="match status" value="1"/>
</dbReference>
<reference evidence="7" key="2">
    <citation type="submission" date="2025-09" db="UniProtKB">
        <authorList>
            <consortium name="Ensembl"/>
        </authorList>
    </citation>
    <scope>IDENTIFICATION</scope>
</reference>
<dbReference type="PIRSF" id="PIRSF023803">
    <property type="entry name" value="Ribonuclease_P_prd"/>
    <property type="match status" value="1"/>
</dbReference>
<evidence type="ECO:0000313" key="8">
    <source>
        <dbReference type="Proteomes" id="UP000261540"/>
    </source>
</evidence>
<evidence type="ECO:0000313" key="7">
    <source>
        <dbReference type="Ensembl" id="ENSPKIP00000010432.1"/>
    </source>
</evidence>
<dbReference type="AlphaFoldDB" id="A0A3B3QUZ3"/>
<dbReference type="InterPro" id="IPR038085">
    <property type="entry name" value="Rnp2-like_sf"/>
</dbReference>
<name>A0A3B3QUZ3_9TELE</name>
<reference evidence="7" key="1">
    <citation type="submission" date="2025-08" db="UniProtKB">
        <authorList>
            <consortium name="Ensembl"/>
        </authorList>
    </citation>
    <scope>IDENTIFICATION</scope>
</reference>
<organism evidence="7 8">
    <name type="scientific">Paramormyrops kingsleyae</name>
    <dbReference type="NCBI Taxonomy" id="1676925"/>
    <lineage>
        <taxon>Eukaryota</taxon>
        <taxon>Metazoa</taxon>
        <taxon>Chordata</taxon>
        <taxon>Craniata</taxon>
        <taxon>Vertebrata</taxon>
        <taxon>Euteleostomi</taxon>
        <taxon>Actinopterygii</taxon>
        <taxon>Neopterygii</taxon>
        <taxon>Teleostei</taxon>
        <taxon>Osteoglossocephala</taxon>
        <taxon>Osteoglossomorpha</taxon>
        <taxon>Osteoglossiformes</taxon>
        <taxon>Mormyridae</taxon>
        <taxon>Paramormyrops</taxon>
    </lineage>
</organism>
<comment type="similarity">
    <text evidence="1 6">Belongs to the eukaryotic/archaeal RNase P protein component 2 family.</text>
</comment>
<keyword evidence="2" id="KW-0698">rRNA processing</keyword>
<keyword evidence="4 6" id="KW-0539">Nucleus</keyword>
<evidence type="ECO:0000256" key="4">
    <source>
        <dbReference type="ARBA" id="ARBA00023242"/>
    </source>
</evidence>
<dbReference type="SUPFAM" id="SSF160350">
    <property type="entry name" value="Rnp2-like"/>
    <property type="match status" value="1"/>
</dbReference>
<dbReference type="InterPro" id="IPR016819">
    <property type="entry name" value="RNase_P/MRP_POP5"/>
</dbReference>
<dbReference type="GO" id="GO:0030677">
    <property type="term" value="C:ribonuclease P complex"/>
    <property type="evidence" value="ECO:0007669"/>
    <property type="project" value="InterPro"/>
</dbReference>
<proteinExistence type="inferred from homology"/>
<dbReference type="GO" id="GO:0005730">
    <property type="term" value="C:nucleolus"/>
    <property type="evidence" value="ECO:0007669"/>
    <property type="project" value="UniProtKB-SubCell"/>
</dbReference>
<protein>
    <recommendedName>
        <fullName evidence="5 6">Ribonuclease P/MRP protein subunit POP5</fullName>
    </recommendedName>
</protein>
<dbReference type="InterPro" id="IPR002759">
    <property type="entry name" value="Pop5/Rpp14/Rnp2-like"/>
</dbReference>
<dbReference type="GO" id="GO:0033204">
    <property type="term" value="F:ribonuclease P RNA binding"/>
    <property type="evidence" value="ECO:0007669"/>
    <property type="project" value="InterPro"/>
</dbReference>
<evidence type="ECO:0000256" key="1">
    <source>
        <dbReference type="ARBA" id="ARBA00010800"/>
    </source>
</evidence>
<comment type="subcellular location">
    <subcellularLocation>
        <location evidence="6">Nucleus</location>
        <location evidence="6">Nucleolus</location>
    </subcellularLocation>
</comment>
<dbReference type="Pfam" id="PF01900">
    <property type="entry name" value="RNase_P_Rpp14"/>
    <property type="match status" value="1"/>
</dbReference>